<dbReference type="GO" id="GO:0007602">
    <property type="term" value="P:phototransduction"/>
    <property type="evidence" value="ECO:0007669"/>
    <property type="project" value="TreeGrafter"/>
</dbReference>
<gene>
    <name evidence="12" type="primary">inx</name>
    <name evidence="13" type="ORF">APZ42_025132</name>
</gene>
<keyword evidence="7" id="KW-0965">Cell junction</keyword>
<keyword evidence="8 12" id="KW-1133">Transmembrane helix</keyword>
<dbReference type="GO" id="GO:0005886">
    <property type="term" value="C:plasma membrane"/>
    <property type="evidence" value="ECO:0007669"/>
    <property type="project" value="UniProtKB-SubCell"/>
</dbReference>
<dbReference type="Pfam" id="PF00876">
    <property type="entry name" value="Innexin"/>
    <property type="match status" value="1"/>
</dbReference>
<protein>
    <recommendedName>
        <fullName evidence="12">Innexin</fullName>
    </recommendedName>
</protein>
<evidence type="ECO:0000256" key="6">
    <source>
        <dbReference type="ARBA" id="ARBA00022868"/>
    </source>
</evidence>
<evidence type="ECO:0000256" key="3">
    <source>
        <dbReference type="ARBA" id="ARBA00022448"/>
    </source>
</evidence>
<evidence type="ECO:0000256" key="2">
    <source>
        <dbReference type="ARBA" id="ARBA00004651"/>
    </source>
</evidence>
<feature type="transmembrane region" description="Helical" evidence="12">
    <location>
        <begin position="123"/>
        <end position="140"/>
    </location>
</feature>
<dbReference type="GO" id="GO:0034220">
    <property type="term" value="P:monoatomic ion transmembrane transport"/>
    <property type="evidence" value="ECO:0007669"/>
    <property type="project" value="UniProtKB-KW"/>
</dbReference>
<evidence type="ECO:0000313" key="14">
    <source>
        <dbReference type="Proteomes" id="UP000076858"/>
    </source>
</evidence>
<comment type="similarity">
    <text evidence="12">Belongs to the pannexin family.</text>
</comment>
<keyword evidence="14" id="KW-1185">Reference proteome</keyword>
<evidence type="ECO:0000256" key="11">
    <source>
        <dbReference type="ARBA" id="ARBA00023303"/>
    </source>
</evidence>
<reference evidence="13 14" key="1">
    <citation type="submission" date="2016-03" db="EMBL/GenBank/DDBJ databases">
        <title>EvidentialGene: Evidence-directed Construction of Genes on Genomes.</title>
        <authorList>
            <person name="Gilbert D.G."/>
            <person name="Choi J.-H."/>
            <person name="Mockaitis K."/>
            <person name="Colbourne J."/>
            <person name="Pfrender M."/>
        </authorList>
    </citation>
    <scope>NUCLEOTIDE SEQUENCE [LARGE SCALE GENOMIC DNA]</scope>
    <source>
        <strain evidence="13 14">Xinb3</strain>
        <tissue evidence="13">Complete organism</tissue>
    </source>
</reference>
<keyword evidence="6" id="KW-0303">Gap junction</keyword>
<name>A0A164TF69_9CRUS</name>
<keyword evidence="3 12" id="KW-0813">Transport</keyword>
<sequence length="479" mass="55816">MSPFYSFLRLLTKLRSKCNWHWHGKNMFPNERDTARMRRANVTLWHWRQTLAFIFIFIFFFGFLQFNKRSMGAPGAVKMVLSLLVSFLPPNKNDRDHFWLRVLPVSTCNQPAKRSTFNSDMSVARLLSVFATLLKVTLLQDKPVVDNAIFRLHYRFTCVFFLAASVLVTAIDLFGKPIDCIGDVFPQRRVLNTYCWIQHTFTVPFESHQIHPCVGPPSSEKRYHSYYQWVPFVLFFQGLLFYLPHWIWKQHENGIVGQLTEGRRGFDLKGRDATLWRPLLSSYLNETMGTHGYLGVAHVTCELFNLVNAVGNIYLIDLFLGGYFFDYGWQILQRQSLDQEERRDHMIEIFPRVTKCTLDTYGSSGSVQRHDALCILPVNVLNEKIYIFAWFWLVFLAVVSLFALLYRLLVMTSPAVRHLVFKRIGSTTSDPQSMAILSRRLAYPDCYLVFLLGKNLQDVAYRDLLDDLAHHLDHSHLNC</sequence>
<dbReference type="PRINTS" id="PR01262">
    <property type="entry name" value="INNEXIN"/>
</dbReference>
<feature type="transmembrane region" description="Helical" evidence="12">
    <location>
        <begin position="226"/>
        <end position="243"/>
    </location>
</feature>
<dbReference type="AlphaFoldDB" id="A0A164TF69"/>
<keyword evidence="11 12" id="KW-0407">Ion channel</keyword>
<dbReference type="PANTHER" id="PTHR11893:SF37">
    <property type="entry name" value="INNEXIN INX3"/>
    <property type="match status" value="1"/>
</dbReference>
<dbReference type="STRING" id="35525.A0A164TF69"/>
<evidence type="ECO:0000256" key="5">
    <source>
        <dbReference type="ARBA" id="ARBA00022692"/>
    </source>
</evidence>
<evidence type="ECO:0000256" key="7">
    <source>
        <dbReference type="ARBA" id="ARBA00022949"/>
    </source>
</evidence>
<keyword evidence="9 12" id="KW-0406">Ion transport</keyword>
<accession>A0A164TF69</accession>
<proteinExistence type="inferred from homology"/>
<dbReference type="EMBL" id="LRGB01001806">
    <property type="protein sequence ID" value="KZS10408.1"/>
    <property type="molecule type" value="Genomic_DNA"/>
</dbReference>
<comment type="function">
    <text evidence="12">Structural component of the gap junctions.</text>
</comment>
<feature type="transmembrane region" description="Helical" evidence="12">
    <location>
        <begin position="385"/>
        <end position="409"/>
    </location>
</feature>
<dbReference type="PANTHER" id="PTHR11893">
    <property type="entry name" value="INNEXIN"/>
    <property type="match status" value="1"/>
</dbReference>
<evidence type="ECO:0000313" key="13">
    <source>
        <dbReference type="EMBL" id="KZS10408.1"/>
    </source>
</evidence>
<feature type="transmembrane region" description="Helical" evidence="12">
    <location>
        <begin position="152"/>
        <end position="171"/>
    </location>
</feature>
<dbReference type="OrthoDB" id="5867527at2759"/>
<comment type="subcellular location">
    <subcellularLocation>
        <location evidence="1">Cell junction</location>
        <location evidence="1">Gap junction</location>
    </subcellularLocation>
    <subcellularLocation>
        <location evidence="2 12">Cell membrane</location>
        <topology evidence="2 12">Multi-pass membrane protein</topology>
    </subcellularLocation>
</comment>
<organism evidence="13 14">
    <name type="scientific">Daphnia magna</name>
    <dbReference type="NCBI Taxonomy" id="35525"/>
    <lineage>
        <taxon>Eukaryota</taxon>
        <taxon>Metazoa</taxon>
        <taxon>Ecdysozoa</taxon>
        <taxon>Arthropoda</taxon>
        <taxon>Crustacea</taxon>
        <taxon>Branchiopoda</taxon>
        <taxon>Diplostraca</taxon>
        <taxon>Cladocera</taxon>
        <taxon>Anomopoda</taxon>
        <taxon>Daphniidae</taxon>
        <taxon>Daphnia</taxon>
    </lineage>
</organism>
<evidence type="ECO:0000256" key="1">
    <source>
        <dbReference type="ARBA" id="ARBA00004610"/>
    </source>
</evidence>
<evidence type="ECO:0000256" key="10">
    <source>
        <dbReference type="ARBA" id="ARBA00023136"/>
    </source>
</evidence>
<evidence type="ECO:0000256" key="9">
    <source>
        <dbReference type="ARBA" id="ARBA00023065"/>
    </source>
</evidence>
<dbReference type="PROSITE" id="PS51013">
    <property type="entry name" value="PANNEXIN"/>
    <property type="match status" value="1"/>
</dbReference>
<evidence type="ECO:0000256" key="8">
    <source>
        <dbReference type="ARBA" id="ARBA00022989"/>
    </source>
</evidence>
<dbReference type="GO" id="GO:0005921">
    <property type="term" value="C:gap junction"/>
    <property type="evidence" value="ECO:0007669"/>
    <property type="project" value="UniProtKB-SubCell"/>
</dbReference>
<evidence type="ECO:0000256" key="4">
    <source>
        <dbReference type="ARBA" id="ARBA00022475"/>
    </source>
</evidence>
<feature type="transmembrane region" description="Helical" evidence="12">
    <location>
        <begin position="303"/>
        <end position="325"/>
    </location>
</feature>
<feature type="transmembrane region" description="Helical" evidence="12">
    <location>
        <begin position="45"/>
        <end position="64"/>
    </location>
</feature>
<keyword evidence="4" id="KW-1003">Cell membrane</keyword>
<evidence type="ECO:0000256" key="12">
    <source>
        <dbReference type="RuleBase" id="RU010713"/>
    </source>
</evidence>
<keyword evidence="10 12" id="KW-0472">Membrane</keyword>
<dbReference type="GO" id="GO:0005243">
    <property type="term" value="F:gap junction channel activity"/>
    <property type="evidence" value="ECO:0007669"/>
    <property type="project" value="TreeGrafter"/>
</dbReference>
<comment type="caution">
    <text evidence="12">Lacks conserved residue(s) required for the propagation of feature annotation.</text>
</comment>
<comment type="caution">
    <text evidence="13">The sequence shown here is derived from an EMBL/GenBank/DDBJ whole genome shotgun (WGS) entry which is preliminary data.</text>
</comment>
<dbReference type="Proteomes" id="UP000076858">
    <property type="component" value="Unassembled WGS sequence"/>
</dbReference>
<dbReference type="InterPro" id="IPR000990">
    <property type="entry name" value="Innexin"/>
</dbReference>
<keyword evidence="5 12" id="KW-0812">Transmembrane</keyword>